<reference evidence="2 3" key="2">
    <citation type="journal article" date="2022" name="Mol. Biol. Evol.">
        <title>Comparative Genomics Reveals Insights into the Divergent Evolution of Astigmatic Mites and Household Pest Adaptations.</title>
        <authorList>
            <person name="Xiong Q."/>
            <person name="Wan A.T."/>
            <person name="Liu X."/>
            <person name="Fung C.S."/>
            <person name="Xiao X."/>
            <person name="Malainual N."/>
            <person name="Hou J."/>
            <person name="Wang L."/>
            <person name="Wang M."/>
            <person name="Yang K.Y."/>
            <person name="Cui Y."/>
            <person name="Leung E.L."/>
            <person name="Nong W."/>
            <person name="Shin S.K."/>
            <person name="Au S.W."/>
            <person name="Jeong K.Y."/>
            <person name="Chew F.T."/>
            <person name="Hui J.H."/>
            <person name="Leung T.F."/>
            <person name="Tungtrongchitr A."/>
            <person name="Zhong N."/>
            <person name="Liu Z."/>
            <person name="Tsui S.K."/>
        </authorList>
    </citation>
    <scope>NUCLEOTIDE SEQUENCE [LARGE SCALE GENOMIC DNA]</scope>
    <source>
        <strain evidence="2">Derp</strain>
    </source>
</reference>
<name>A0ABQ8JKF4_DERPT</name>
<keyword evidence="1" id="KW-0812">Transmembrane</keyword>
<evidence type="ECO:0000256" key="1">
    <source>
        <dbReference type="SAM" id="Phobius"/>
    </source>
</evidence>
<organism evidence="2 3">
    <name type="scientific">Dermatophagoides pteronyssinus</name>
    <name type="common">European house dust mite</name>
    <dbReference type="NCBI Taxonomy" id="6956"/>
    <lineage>
        <taxon>Eukaryota</taxon>
        <taxon>Metazoa</taxon>
        <taxon>Ecdysozoa</taxon>
        <taxon>Arthropoda</taxon>
        <taxon>Chelicerata</taxon>
        <taxon>Arachnida</taxon>
        <taxon>Acari</taxon>
        <taxon>Acariformes</taxon>
        <taxon>Sarcoptiformes</taxon>
        <taxon>Astigmata</taxon>
        <taxon>Psoroptidia</taxon>
        <taxon>Analgoidea</taxon>
        <taxon>Pyroglyphidae</taxon>
        <taxon>Dermatophagoidinae</taxon>
        <taxon>Dermatophagoides</taxon>
    </lineage>
</organism>
<comment type="caution">
    <text evidence="2">The sequence shown here is derived from an EMBL/GenBank/DDBJ whole genome shotgun (WGS) entry which is preliminary data.</text>
</comment>
<keyword evidence="1" id="KW-0472">Membrane</keyword>
<protein>
    <submittedName>
        <fullName evidence="2">Uncharacterized protein</fullName>
    </submittedName>
</protein>
<dbReference type="Proteomes" id="UP000887458">
    <property type="component" value="Unassembled WGS sequence"/>
</dbReference>
<accession>A0ABQ8JKF4</accession>
<keyword evidence="3" id="KW-1185">Reference proteome</keyword>
<evidence type="ECO:0000313" key="3">
    <source>
        <dbReference type="Proteomes" id="UP000887458"/>
    </source>
</evidence>
<evidence type="ECO:0000313" key="2">
    <source>
        <dbReference type="EMBL" id="KAH9423088.1"/>
    </source>
</evidence>
<keyword evidence="1" id="KW-1133">Transmembrane helix</keyword>
<reference evidence="2 3" key="1">
    <citation type="journal article" date="2018" name="J. Allergy Clin. Immunol.">
        <title>High-quality assembly of Dermatophagoides pteronyssinus genome and transcriptome reveals a wide range of novel allergens.</title>
        <authorList>
            <person name="Liu X.Y."/>
            <person name="Yang K.Y."/>
            <person name="Wang M.Q."/>
            <person name="Kwok J.S."/>
            <person name="Zeng X."/>
            <person name="Yang Z."/>
            <person name="Xiao X.J."/>
            <person name="Lau C.P."/>
            <person name="Li Y."/>
            <person name="Huang Z.M."/>
            <person name="Ba J.G."/>
            <person name="Yim A.K."/>
            <person name="Ouyang C.Y."/>
            <person name="Ngai S.M."/>
            <person name="Chan T.F."/>
            <person name="Leung E.L."/>
            <person name="Liu L."/>
            <person name="Liu Z.G."/>
            <person name="Tsui S.K."/>
        </authorList>
    </citation>
    <scope>NUCLEOTIDE SEQUENCE [LARGE SCALE GENOMIC DNA]</scope>
    <source>
        <strain evidence="2">Derp</strain>
    </source>
</reference>
<gene>
    <name evidence="2" type="ORF">DERP_007682</name>
</gene>
<sequence>MIRNTDTNVINRVLGTQEYKLITYTFINRCSLLVMIINIWLHLQSCDSFASNKQTYKINAEF</sequence>
<proteinExistence type="predicted"/>
<dbReference type="EMBL" id="NJHN03000034">
    <property type="protein sequence ID" value="KAH9423088.1"/>
    <property type="molecule type" value="Genomic_DNA"/>
</dbReference>
<feature type="transmembrane region" description="Helical" evidence="1">
    <location>
        <begin position="21"/>
        <end position="43"/>
    </location>
</feature>